<reference evidence="3" key="1">
    <citation type="submission" date="2020-06" db="EMBL/GenBank/DDBJ databases">
        <authorList>
            <person name="Li T."/>
            <person name="Hu X."/>
            <person name="Zhang T."/>
            <person name="Song X."/>
            <person name="Zhang H."/>
            <person name="Dai N."/>
            <person name="Sheng W."/>
            <person name="Hou X."/>
            <person name="Wei L."/>
        </authorList>
    </citation>
    <scope>NUCLEOTIDE SEQUENCE</scope>
    <source>
        <strain evidence="3">G01</strain>
        <tissue evidence="3">Leaf</tissue>
    </source>
</reference>
<sequence>MEGGVKEALLEKRHHQEKGGEGFIKEFGAESKTLWKLSGPAIFTSICQYSLGALTQTFAGQVGEIELAAVSVENSVIAGLAFGAMVKLNPQSHLTTTNFMFEIFPQLQTLLVAAGNGKRAGDAVRAGIRRRAGEDVGRIHAEVMGHTAGHRVRAAPALHLRSARPSLLRGVCRDFSGCRSICTVDDTTAVRVLFEFSNTEIPAVAEEDDGDGVDFGHRFGTAHGFQLVADTETGVGVGGSRRDSEHVVVAHHRSAVDLHILHEIRWCLGWILVVGVPRLVRLRQALSRLLYNVVLGVLVPDGNNSDSSLNIQGWDAMISFGFNAAISVRVSNELGAGNARAAKFSVVVVSITTVFIGVVGMVAVIAAKDVFPYLFTNSEAVAKETTRLSILLAVTVLLNGLQPVLSGVAVGAGWQSLVAYINIGCYYIVGLPLGIVLGFVFKLGAMGIWGGMIGGIILQTLILIGVTSSRNWDTEAKEALNRVRQWGGAIADH</sequence>
<evidence type="ECO:0000313" key="3">
    <source>
        <dbReference type="EMBL" id="KAL0314753.1"/>
    </source>
</evidence>
<name>A0AAW2L9G0_9LAMI</name>
<feature type="transmembrane region" description="Helical" evidence="2">
    <location>
        <begin position="417"/>
        <end position="441"/>
    </location>
</feature>
<evidence type="ECO:0000256" key="1">
    <source>
        <dbReference type="ARBA" id="ARBA00010199"/>
    </source>
</evidence>
<feature type="transmembrane region" description="Helical" evidence="2">
    <location>
        <begin position="387"/>
        <end position="410"/>
    </location>
</feature>
<feature type="transmembrane region" description="Helical" evidence="2">
    <location>
        <begin position="344"/>
        <end position="367"/>
    </location>
</feature>
<accession>A0AAW2L9G0</accession>
<dbReference type="InterPro" id="IPR002528">
    <property type="entry name" value="MATE_fam"/>
</dbReference>
<gene>
    <name evidence="3" type="ORF">Sangu_2319700</name>
</gene>
<keyword evidence="2" id="KW-0812">Transmembrane</keyword>
<keyword evidence="2" id="KW-1133">Transmembrane helix</keyword>
<dbReference type="PANTHER" id="PTHR11206">
    <property type="entry name" value="MULTIDRUG RESISTANCE PROTEIN"/>
    <property type="match status" value="1"/>
</dbReference>
<feature type="transmembrane region" description="Helical" evidence="2">
    <location>
        <begin position="447"/>
        <end position="467"/>
    </location>
</feature>
<dbReference type="GO" id="GO:0016020">
    <property type="term" value="C:membrane"/>
    <property type="evidence" value="ECO:0007669"/>
    <property type="project" value="InterPro"/>
</dbReference>
<dbReference type="AlphaFoldDB" id="A0AAW2L9G0"/>
<evidence type="ECO:0000256" key="2">
    <source>
        <dbReference type="RuleBase" id="RU004914"/>
    </source>
</evidence>
<dbReference type="GO" id="GO:0042910">
    <property type="term" value="F:xenobiotic transmembrane transporter activity"/>
    <property type="evidence" value="ECO:0007669"/>
    <property type="project" value="InterPro"/>
</dbReference>
<dbReference type="GO" id="GO:0015297">
    <property type="term" value="F:antiporter activity"/>
    <property type="evidence" value="ECO:0007669"/>
    <property type="project" value="InterPro"/>
</dbReference>
<dbReference type="EMBL" id="JACGWK010000015">
    <property type="protein sequence ID" value="KAL0314753.1"/>
    <property type="molecule type" value="Genomic_DNA"/>
</dbReference>
<comment type="caution">
    <text evidence="3">The sequence shown here is derived from an EMBL/GenBank/DDBJ whole genome shotgun (WGS) entry which is preliminary data.</text>
</comment>
<organism evidence="3">
    <name type="scientific">Sesamum angustifolium</name>
    <dbReference type="NCBI Taxonomy" id="2727405"/>
    <lineage>
        <taxon>Eukaryota</taxon>
        <taxon>Viridiplantae</taxon>
        <taxon>Streptophyta</taxon>
        <taxon>Embryophyta</taxon>
        <taxon>Tracheophyta</taxon>
        <taxon>Spermatophyta</taxon>
        <taxon>Magnoliopsida</taxon>
        <taxon>eudicotyledons</taxon>
        <taxon>Gunneridae</taxon>
        <taxon>Pentapetalae</taxon>
        <taxon>asterids</taxon>
        <taxon>lamiids</taxon>
        <taxon>Lamiales</taxon>
        <taxon>Pedaliaceae</taxon>
        <taxon>Sesamum</taxon>
    </lineage>
</organism>
<reference evidence="3" key="2">
    <citation type="journal article" date="2024" name="Plant">
        <title>Genomic evolution and insights into agronomic trait innovations of Sesamum species.</title>
        <authorList>
            <person name="Miao H."/>
            <person name="Wang L."/>
            <person name="Qu L."/>
            <person name="Liu H."/>
            <person name="Sun Y."/>
            <person name="Le M."/>
            <person name="Wang Q."/>
            <person name="Wei S."/>
            <person name="Zheng Y."/>
            <person name="Lin W."/>
            <person name="Duan Y."/>
            <person name="Cao H."/>
            <person name="Xiong S."/>
            <person name="Wang X."/>
            <person name="Wei L."/>
            <person name="Li C."/>
            <person name="Ma Q."/>
            <person name="Ju M."/>
            <person name="Zhao R."/>
            <person name="Li G."/>
            <person name="Mu C."/>
            <person name="Tian Q."/>
            <person name="Mei H."/>
            <person name="Zhang T."/>
            <person name="Gao T."/>
            <person name="Zhang H."/>
        </authorList>
    </citation>
    <scope>NUCLEOTIDE SEQUENCE</scope>
    <source>
        <strain evidence="3">G01</strain>
    </source>
</reference>
<comment type="similarity">
    <text evidence="1 2">Belongs to the multi antimicrobial extrusion (MATE) (TC 2.A.66.1) family.</text>
</comment>
<proteinExistence type="inferred from homology"/>
<dbReference type="Pfam" id="PF01554">
    <property type="entry name" value="MatE"/>
    <property type="match status" value="1"/>
</dbReference>
<keyword evidence="2" id="KW-0472">Membrane</keyword>
<protein>
    <recommendedName>
        <fullName evidence="2">Protein DETOXIFICATION</fullName>
    </recommendedName>
    <alternativeName>
        <fullName evidence="2">Multidrug and toxic compound extrusion protein</fullName>
    </alternativeName>
</protein>
<comment type="caution">
    <text evidence="2">Lacks conserved residue(s) required for the propagation of feature annotation.</text>
</comment>